<dbReference type="EMBL" id="JBEPTF010000001">
    <property type="protein sequence ID" value="MET4682674.1"/>
    <property type="molecule type" value="Genomic_DNA"/>
</dbReference>
<evidence type="ECO:0008006" key="4">
    <source>
        <dbReference type="Google" id="ProtNLM"/>
    </source>
</evidence>
<feature type="signal peptide" evidence="1">
    <location>
        <begin position="1"/>
        <end position="21"/>
    </location>
</feature>
<protein>
    <recommendedName>
        <fullName evidence="4">DUF481 domain-containing protein</fullName>
    </recommendedName>
</protein>
<dbReference type="Proteomes" id="UP001549313">
    <property type="component" value="Unassembled WGS sequence"/>
</dbReference>
<evidence type="ECO:0000313" key="2">
    <source>
        <dbReference type="EMBL" id="MET4682674.1"/>
    </source>
</evidence>
<gene>
    <name evidence="2" type="ORF">ABIE19_000583</name>
</gene>
<accession>A0ABV2R7W3</accession>
<proteinExistence type="predicted"/>
<dbReference type="RefSeq" id="WP_354087619.1">
    <property type="nucleotide sequence ID" value="NZ_JBEPTF010000001.1"/>
</dbReference>
<feature type="chain" id="PRO_5045493368" description="DUF481 domain-containing protein" evidence="1">
    <location>
        <begin position="22"/>
        <end position="321"/>
    </location>
</feature>
<evidence type="ECO:0000313" key="3">
    <source>
        <dbReference type="Proteomes" id="UP001549313"/>
    </source>
</evidence>
<evidence type="ECO:0000256" key="1">
    <source>
        <dbReference type="SAM" id="SignalP"/>
    </source>
</evidence>
<keyword evidence="1" id="KW-0732">Signal</keyword>
<keyword evidence="3" id="KW-1185">Reference proteome</keyword>
<sequence length="321" mass="35844">MRRILGAAASLALAAAGGAHAQTGETAQQTARAEHPDTTAAGFLPSHAVGLDVFASTDADDTDVIKAGINLDWRYHGPDDYMGLRVETARFKPLGQETTEDQRVYLRFADKTGDWSWKGQIGTDGETVLGSASVHNDARFRQEYFIEREILETRRGLNEGLYYTFVGGAFDLPVNDRNNFTVVAGVQDFTGDNVRTHLRLNYIHVVKPEWGLSAQVRTRYFHSSDPGEYDYFSPKNYLEIMPVLQVRRYYGGWRYVVAGGVGAQKETGGDWRSARYFNAQVVSPPIREWAINAGFTYSNTPISSGYTYDYTQVNFGVVRAF</sequence>
<organism evidence="2 3">
    <name type="scientific">Brevundimonas faecalis</name>
    <dbReference type="NCBI Taxonomy" id="947378"/>
    <lineage>
        <taxon>Bacteria</taxon>
        <taxon>Pseudomonadati</taxon>
        <taxon>Pseudomonadota</taxon>
        <taxon>Alphaproteobacteria</taxon>
        <taxon>Caulobacterales</taxon>
        <taxon>Caulobacteraceae</taxon>
        <taxon>Brevundimonas</taxon>
    </lineage>
</organism>
<name>A0ABV2R7W3_9CAUL</name>
<reference evidence="2 3" key="1">
    <citation type="submission" date="2024-06" db="EMBL/GenBank/DDBJ databases">
        <title>Sorghum-associated microbial communities from plants grown in Nebraska, USA.</title>
        <authorList>
            <person name="Schachtman D."/>
        </authorList>
    </citation>
    <scope>NUCLEOTIDE SEQUENCE [LARGE SCALE GENOMIC DNA]</scope>
    <source>
        <strain evidence="2 3">2814</strain>
    </source>
</reference>
<comment type="caution">
    <text evidence="2">The sequence shown here is derived from an EMBL/GenBank/DDBJ whole genome shotgun (WGS) entry which is preliminary data.</text>
</comment>